<dbReference type="RefSeq" id="WP_110099320.1">
    <property type="nucleotide sequence ID" value="NZ_CP122566.1"/>
</dbReference>
<dbReference type="AlphaFoldDB" id="A0AAJ6AIN7"/>
<reference evidence="6 7" key="1">
    <citation type="submission" date="2023-03" db="EMBL/GenBank/DDBJ databases">
        <title>Complete genome sequences of several Auritidibacter ignavus strains isolated from ear infections.</title>
        <authorList>
            <person name="Baehr T."/>
            <person name="Baumhoegger A.M."/>
        </authorList>
    </citation>
    <scope>NUCLEOTIDE SEQUENCE [LARGE SCALE GENOMIC DNA]</scope>
    <source>
        <strain evidence="6 7">BABAE-6</strain>
    </source>
</reference>
<dbReference type="EMBL" id="CP122566">
    <property type="protein sequence ID" value="WGH93980.1"/>
    <property type="molecule type" value="Genomic_DNA"/>
</dbReference>
<dbReference type="Pfam" id="PF03717">
    <property type="entry name" value="PBP_dimer"/>
    <property type="match status" value="1"/>
</dbReference>
<keyword evidence="7" id="KW-1185">Reference proteome</keyword>
<dbReference type="PANTHER" id="PTHR30627">
    <property type="entry name" value="PEPTIDOGLYCAN D,D-TRANSPEPTIDASE"/>
    <property type="match status" value="1"/>
</dbReference>
<dbReference type="Gene3D" id="3.90.1310.10">
    <property type="entry name" value="Penicillin-binding protein 2a (Domain 2)"/>
    <property type="match status" value="1"/>
</dbReference>
<dbReference type="GO" id="GO:0071555">
    <property type="term" value="P:cell wall organization"/>
    <property type="evidence" value="ECO:0007669"/>
    <property type="project" value="TreeGrafter"/>
</dbReference>
<dbReference type="SUPFAM" id="SSF56601">
    <property type="entry name" value="beta-lactamase/transpeptidase-like"/>
    <property type="match status" value="1"/>
</dbReference>
<dbReference type="InterPro" id="IPR036138">
    <property type="entry name" value="PBP_dimer_sf"/>
</dbReference>
<comment type="subcellular location">
    <subcellularLocation>
        <location evidence="1">Membrane</location>
    </subcellularLocation>
</comment>
<comment type="similarity">
    <text evidence="2">Belongs to the transpeptidase family.</text>
</comment>
<dbReference type="PANTHER" id="PTHR30627:SF1">
    <property type="entry name" value="PEPTIDOGLYCAN D,D-TRANSPEPTIDASE FTSI"/>
    <property type="match status" value="1"/>
</dbReference>
<sequence length="596" mass="65554">MTSQHQHPAMTTRLRIRWIIAVALVLLGVLATRLVWVQGVDAAGFADEAMNERLRSVPLPAERGSILDKNGNVLAESVSRYNLVADQRLNEDYRVWDEESRSYQEYDIDDRIDELATILDMDPDDLRALMMGDSPYQIITRGVTPEVRDEALDLDIPGLIAEPVAERSYPNGAVAGNILGFLGQEGHGLEGLEQSQEASLEGTPGERTFEIAANGVRIPHATFEETEPVDGQDLRLTIDQDVSWYAQEAIAEKVDEYNAEWGNIVVQEVKTGNILALADSTTVDPSDPSKTDSLFWRPTSVTQAYEPGSTGKVSIFAAALNEGGVGPTTPHTVPNKQEFDHEVINDSMPHDTYDMTTAGIFARSYNTGTVQVAETLSKEQRYDYMKKFGIGDPIDLGLPYSSSGQFANWQDWDRRQQFTTTFGQGYSVTALHTAQIFQTVANGGVRKNPRLIDAYVDPDGTEHAYDAGEDQRVISEETADEMLKLMEGVVENGSGGASKIPGYRVGGKTGTGQVAGESGGYDSHVTTYAMVAPLEDPEYVVSVTVYRPEGNWKSWQVTDTAADVMSYVLNKNSVPHSTTDSQAYDVFVDDPQKRPW</sequence>
<feature type="domain" description="Penicillin-binding protein transpeptidase" evidence="4">
    <location>
        <begin position="264"/>
        <end position="565"/>
    </location>
</feature>
<dbReference type="InterPro" id="IPR005311">
    <property type="entry name" value="PBP_dimer"/>
</dbReference>
<dbReference type="InterPro" id="IPR012338">
    <property type="entry name" value="Beta-lactam/transpept-like"/>
</dbReference>
<dbReference type="Gene3D" id="3.30.450.330">
    <property type="match status" value="1"/>
</dbReference>
<evidence type="ECO:0000256" key="3">
    <source>
        <dbReference type="ARBA" id="ARBA00023136"/>
    </source>
</evidence>
<gene>
    <name evidence="6" type="ORF">QDX21_04060</name>
</gene>
<dbReference type="SUPFAM" id="SSF56519">
    <property type="entry name" value="Penicillin binding protein dimerisation domain"/>
    <property type="match status" value="1"/>
</dbReference>
<organism evidence="6 7">
    <name type="scientific">Auritidibacter ignavus</name>
    <dbReference type="NCBI Taxonomy" id="678932"/>
    <lineage>
        <taxon>Bacteria</taxon>
        <taxon>Bacillati</taxon>
        <taxon>Actinomycetota</taxon>
        <taxon>Actinomycetes</taxon>
        <taxon>Micrococcales</taxon>
        <taxon>Micrococcaceae</taxon>
        <taxon>Auritidibacter</taxon>
    </lineage>
</organism>
<evidence type="ECO:0000259" key="5">
    <source>
        <dbReference type="Pfam" id="PF03717"/>
    </source>
</evidence>
<evidence type="ECO:0000256" key="1">
    <source>
        <dbReference type="ARBA" id="ARBA00004370"/>
    </source>
</evidence>
<protein>
    <submittedName>
        <fullName evidence="6">Penicillin-binding protein 2</fullName>
    </submittedName>
</protein>
<accession>A0AAJ6AIN7</accession>
<name>A0AAJ6AIN7_9MICC</name>
<proteinExistence type="inferred from homology"/>
<evidence type="ECO:0000313" key="7">
    <source>
        <dbReference type="Proteomes" id="UP001224674"/>
    </source>
</evidence>
<evidence type="ECO:0000256" key="2">
    <source>
        <dbReference type="ARBA" id="ARBA00007171"/>
    </source>
</evidence>
<keyword evidence="3" id="KW-0472">Membrane</keyword>
<evidence type="ECO:0000259" key="4">
    <source>
        <dbReference type="Pfam" id="PF00905"/>
    </source>
</evidence>
<dbReference type="GO" id="GO:0005886">
    <property type="term" value="C:plasma membrane"/>
    <property type="evidence" value="ECO:0007669"/>
    <property type="project" value="TreeGrafter"/>
</dbReference>
<feature type="domain" description="Penicillin-binding protein dimerisation" evidence="5">
    <location>
        <begin position="59"/>
        <end position="218"/>
    </location>
</feature>
<evidence type="ECO:0000313" key="6">
    <source>
        <dbReference type="EMBL" id="WGH93980.1"/>
    </source>
</evidence>
<dbReference type="Pfam" id="PF00905">
    <property type="entry name" value="Transpeptidase"/>
    <property type="match status" value="1"/>
</dbReference>
<dbReference type="Gene3D" id="3.40.710.10">
    <property type="entry name" value="DD-peptidase/beta-lactamase superfamily"/>
    <property type="match status" value="1"/>
</dbReference>
<dbReference type="GO" id="GO:0008658">
    <property type="term" value="F:penicillin binding"/>
    <property type="evidence" value="ECO:0007669"/>
    <property type="project" value="InterPro"/>
</dbReference>
<dbReference type="InterPro" id="IPR001460">
    <property type="entry name" value="PCN-bd_Tpept"/>
</dbReference>
<dbReference type="Proteomes" id="UP001224674">
    <property type="component" value="Chromosome"/>
</dbReference>
<dbReference type="InterPro" id="IPR050515">
    <property type="entry name" value="Beta-lactam/transpept"/>
</dbReference>